<dbReference type="EMBL" id="BRXZ01000904">
    <property type="protein sequence ID" value="GMH57139.1"/>
    <property type="molecule type" value="Genomic_DNA"/>
</dbReference>
<organism evidence="2 3">
    <name type="scientific">Triparma retinervis</name>
    <dbReference type="NCBI Taxonomy" id="2557542"/>
    <lineage>
        <taxon>Eukaryota</taxon>
        <taxon>Sar</taxon>
        <taxon>Stramenopiles</taxon>
        <taxon>Ochrophyta</taxon>
        <taxon>Bolidophyceae</taxon>
        <taxon>Parmales</taxon>
        <taxon>Triparmaceae</taxon>
        <taxon>Triparma</taxon>
    </lineage>
</organism>
<protein>
    <submittedName>
        <fullName evidence="2">Uncharacterized protein</fullName>
    </submittedName>
</protein>
<dbReference type="AlphaFoldDB" id="A0A9W7DUU9"/>
<evidence type="ECO:0000313" key="2">
    <source>
        <dbReference type="EMBL" id="GMH57139.1"/>
    </source>
</evidence>
<comment type="caution">
    <text evidence="2">The sequence shown here is derived from an EMBL/GenBank/DDBJ whole genome shotgun (WGS) entry which is preliminary data.</text>
</comment>
<reference evidence="2" key="1">
    <citation type="submission" date="2022-07" db="EMBL/GenBank/DDBJ databases">
        <title>Genome analysis of Parmales, a sister group of diatoms, reveals the evolutionary specialization of diatoms from phago-mixotrophs to photoautotrophs.</title>
        <authorList>
            <person name="Ban H."/>
            <person name="Sato S."/>
            <person name="Yoshikawa S."/>
            <person name="Kazumasa Y."/>
            <person name="Nakamura Y."/>
            <person name="Ichinomiya M."/>
            <person name="Saitoh K."/>
            <person name="Sato N."/>
            <person name="Blanc-Mathieu R."/>
            <person name="Endo H."/>
            <person name="Kuwata A."/>
            <person name="Ogata H."/>
        </authorList>
    </citation>
    <scope>NUCLEOTIDE SEQUENCE</scope>
</reference>
<evidence type="ECO:0000313" key="3">
    <source>
        <dbReference type="Proteomes" id="UP001165082"/>
    </source>
</evidence>
<proteinExistence type="predicted"/>
<dbReference type="Proteomes" id="UP001165082">
    <property type="component" value="Unassembled WGS sequence"/>
</dbReference>
<accession>A0A9W7DUU9</accession>
<dbReference type="OrthoDB" id="202931at2759"/>
<feature type="region of interest" description="Disordered" evidence="1">
    <location>
        <begin position="185"/>
        <end position="204"/>
    </location>
</feature>
<keyword evidence="3" id="KW-1185">Reference proteome</keyword>
<sequence>MRDKVYEQSGMDRVLLEKQNFLLKESTDEFQSRVKREIIELKKNGFVKDKTISDYKGLLEETLSFFDRMSDMCKSLNKDVTTKQLITELRGGLEEVGAHLREGLKVRSGGGKVADNEVVRGSATAVPTSKVPKAKAATFASGTKKPSLEGSASWRARNHDNASAINSGFRRPIIEKADSTVGELPDFTAGRSRGFTGGRGRSTTMDLITQGRNASDDEISKMLKDVYISMCGSSNNADVNAKDSSTRDISLESFMTLEEFLKFVTMCNVIDDELTMPLAEELFNTTVRSSSRGAKKFSRRIQFDDFVSAVAEMADIKFPYGGIAGGGTALDNMLSDYIWPMRARQKIKEALGNRRSSQFEMEWFKPDVMAFFNSQNDPLTKIFKRYSSISASSDTVKTIGGRDDTPKQSMMLTQFCQFVIDYEVCPGLISQEDLMKSIRFIIGKKLFLKFTDFLQCIGKLAEEIHSNENDFPTLLSKIEELFHDMDRSGAIFKLSNKRREREKARRTSTLGHMKMVGGKESNRRVSKMSQKRISNVNKMFMAGI</sequence>
<name>A0A9W7DUU9_9STRA</name>
<gene>
    <name evidence="2" type="ORF">TrRE_jg1640</name>
</gene>
<evidence type="ECO:0000256" key="1">
    <source>
        <dbReference type="SAM" id="MobiDB-lite"/>
    </source>
</evidence>